<feature type="non-terminal residue" evidence="3">
    <location>
        <position position="76"/>
    </location>
</feature>
<dbReference type="GO" id="GO:0005524">
    <property type="term" value="F:ATP binding"/>
    <property type="evidence" value="ECO:0007669"/>
    <property type="project" value="InterPro"/>
</dbReference>
<protein>
    <recommendedName>
        <fullName evidence="2">ABC transporter domain-containing protein</fullName>
    </recommendedName>
</protein>
<dbReference type="Gene3D" id="3.40.50.300">
    <property type="entry name" value="P-loop containing nucleotide triphosphate hydrolases"/>
    <property type="match status" value="1"/>
</dbReference>
<evidence type="ECO:0000256" key="1">
    <source>
        <dbReference type="ARBA" id="ARBA00022448"/>
    </source>
</evidence>
<dbReference type="SUPFAM" id="SSF52540">
    <property type="entry name" value="P-loop containing nucleoside triphosphate hydrolases"/>
    <property type="match status" value="1"/>
</dbReference>
<dbReference type="AlphaFoldDB" id="A0A382L7D7"/>
<dbReference type="Pfam" id="PF00005">
    <property type="entry name" value="ABC_tran"/>
    <property type="match status" value="1"/>
</dbReference>
<feature type="domain" description="ABC transporter" evidence="2">
    <location>
        <begin position="25"/>
        <end position="67"/>
    </location>
</feature>
<dbReference type="InterPro" id="IPR003439">
    <property type="entry name" value="ABC_transporter-like_ATP-bd"/>
</dbReference>
<sequence length="76" mass="8167">MSDQNNFGLQCQGVSHWFGETKVLFDLNLNVHAGQFVALIGPSGCGKSTLLRAILGTHPPHRGKILTLQNGRLANA</sequence>
<proteinExistence type="predicted"/>
<dbReference type="PANTHER" id="PTHR42788:SF13">
    <property type="entry name" value="ALIPHATIC SULFONATES IMPORT ATP-BINDING PROTEIN SSUB"/>
    <property type="match status" value="1"/>
</dbReference>
<organism evidence="3">
    <name type="scientific">marine metagenome</name>
    <dbReference type="NCBI Taxonomy" id="408172"/>
    <lineage>
        <taxon>unclassified sequences</taxon>
        <taxon>metagenomes</taxon>
        <taxon>ecological metagenomes</taxon>
    </lineage>
</organism>
<reference evidence="3" key="1">
    <citation type="submission" date="2018-05" db="EMBL/GenBank/DDBJ databases">
        <authorList>
            <person name="Lanie J.A."/>
            <person name="Ng W.-L."/>
            <person name="Kazmierczak K.M."/>
            <person name="Andrzejewski T.M."/>
            <person name="Davidsen T.M."/>
            <person name="Wayne K.J."/>
            <person name="Tettelin H."/>
            <person name="Glass J.I."/>
            <person name="Rusch D."/>
            <person name="Podicherti R."/>
            <person name="Tsui H.-C.T."/>
            <person name="Winkler M.E."/>
        </authorList>
    </citation>
    <scope>NUCLEOTIDE SEQUENCE</scope>
</reference>
<evidence type="ECO:0000313" key="3">
    <source>
        <dbReference type="EMBL" id="SVC30927.1"/>
    </source>
</evidence>
<dbReference type="EMBL" id="UINC01084357">
    <property type="protein sequence ID" value="SVC30927.1"/>
    <property type="molecule type" value="Genomic_DNA"/>
</dbReference>
<gene>
    <name evidence="3" type="ORF">METZ01_LOCUS283781</name>
</gene>
<evidence type="ECO:0000259" key="2">
    <source>
        <dbReference type="Pfam" id="PF00005"/>
    </source>
</evidence>
<keyword evidence="1" id="KW-0813">Transport</keyword>
<dbReference type="InterPro" id="IPR027417">
    <property type="entry name" value="P-loop_NTPase"/>
</dbReference>
<dbReference type="InterPro" id="IPR050166">
    <property type="entry name" value="ABC_transporter_ATP-bind"/>
</dbReference>
<dbReference type="PANTHER" id="PTHR42788">
    <property type="entry name" value="TAURINE IMPORT ATP-BINDING PROTEIN-RELATED"/>
    <property type="match status" value="1"/>
</dbReference>
<dbReference type="GO" id="GO:0016887">
    <property type="term" value="F:ATP hydrolysis activity"/>
    <property type="evidence" value="ECO:0007669"/>
    <property type="project" value="InterPro"/>
</dbReference>
<accession>A0A382L7D7</accession>
<name>A0A382L7D7_9ZZZZ</name>